<dbReference type="OrthoDB" id="2146116at2759"/>
<comment type="catalytic activity">
    <reaction evidence="1 10">
        <text>Cleaves type-1 transmembrane domains using a catalytic dyad composed of serine and histidine that are contributed by different transmembrane domains.</text>
        <dbReference type="EC" id="3.4.21.105"/>
    </reaction>
</comment>
<keyword evidence="8 10" id="KW-1133">Transmembrane helix</keyword>
<reference evidence="13" key="1">
    <citation type="journal article" date="2019" name="G3 (Bethesda)">
        <title>Genome Assemblies of Two Rare Opportunistic Yeast Pathogens: Diutina rugosa (syn. Candida rugosa) and Trichomonascus ciferrii (syn. Candida ciferrii).</title>
        <authorList>
            <person name="Mixao V."/>
            <person name="Saus E."/>
            <person name="Hansen A.P."/>
            <person name="Lass-Florl C."/>
            <person name="Gabaldon T."/>
        </authorList>
    </citation>
    <scope>NUCLEOTIDE SEQUENCE</scope>
    <source>
        <strain evidence="13">CBS 4856</strain>
    </source>
</reference>
<proteinExistence type="inferred from homology"/>
<dbReference type="Proteomes" id="UP000761534">
    <property type="component" value="Unassembled WGS sequence"/>
</dbReference>
<evidence type="ECO:0000256" key="4">
    <source>
        <dbReference type="ARBA" id="ARBA00022670"/>
    </source>
</evidence>
<dbReference type="InterPro" id="IPR002610">
    <property type="entry name" value="Peptidase_S54_rhomboid-like"/>
</dbReference>
<accession>A0A642V594</accession>
<dbReference type="Pfam" id="PF01694">
    <property type="entry name" value="Rhomboid"/>
    <property type="match status" value="1"/>
</dbReference>
<evidence type="ECO:0000256" key="7">
    <source>
        <dbReference type="ARBA" id="ARBA00022825"/>
    </source>
</evidence>
<feature type="transmembrane region" description="Helical" evidence="10">
    <location>
        <begin position="119"/>
        <end position="139"/>
    </location>
</feature>
<feature type="transmembrane region" description="Helical" evidence="10">
    <location>
        <begin position="259"/>
        <end position="279"/>
    </location>
</feature>
<evidence type="ECO:0000256" key="10">
    <source>
        <dbReference type="RuleBase" id="RU362115"/>
    </source>
</evidence>
<keyword evidence="14" id="KW-1185">Reference proteome</keyword>
<evidence type="ECO:0000256" key="1">
    <source>
        <dbReference type="ARBA" id="ARBA00000156"/>
    </source>
</evidence>
<dbReference type="AlphaFoldDB" id="A0A642V594"/>
<dbReference type="VEuPathDB" id="FungiDB:TRICI_002995"/>
<dbReference type="GO" id="GO:0004252">
    <property type="term" value="F:serine-type endopeptidase activity"/>
    <property type="evidence" value="ECO:0007669"/>
    <property type="project" value="InterPro"/>
</dbReference>
<comment type="caution">
    <text evidence="10">Lacks conserved residue(s) required for the propagation of feature annotation.</text>
</comment>
<feature type="transmembrane region" description="Helical" evidence="10">
    <location>
        <begin position="321"/>
        <end position="337"/>
    </location>
</feature>
<dbReference type="Gene3D" id="1.20.1540.10">
    <property type="entry name" value="Rhomboid-like"/>
    <property type="match status" value="1"/>
</dbReference>
<feature type="transmembrane region" description="Helical" evidence="10">
    <location>
        <begin position="225"/>
        <end position="247"/>
    </location>
</feature>
<dbReference type="EC" id="3.4.21.105" evidence="10"/>
<dbReference type="PANTHER" id="PTHR22936:SF69">
    <property type="entry name" value="RHOMBOID-LIKE PROTEIN"/>
    <property type="match status" value="1"/>
</dbReference>
<feature type="transmembrane region" description="Helical" evidence="10">
    <location>
        <begin position="417"/>
        <end position="437"/>
    </location>
</feature>
<dbReference type="SUPFAM" id="SSF144091">
    <property type="entry name" value="Rhomboid-like"/>
    <property type="match status" value="1"/>
</dbReference>
<feature type="region of interest" description="Disordered" evidence="11">
    <location>
        <begin position="1"/>
        <end position="20"/>
    </location>
</feature>
<comment type="caution">
    <text evidence="13">The sequence shown here is derived from an EMBL/GenBank/DDBJ whole genome shotgun (WGS) entry which is preliminary data.</text>
</comment>
<feature type="compositionally biased region" description="Low complexity" evidence="11">
    <location>
        <begin position="1"/>
        <end position="17"/>
    </location>
</feature>
<evidence type="ECO:0000313" key="14">
    <source>
        <dbReference type="Proteomes" id="UP000761534"/>
    </source>
</evidence>
<keyword evidence="7 10" id="KW-0720">Serine protease</keyword>
<organism evidence="13 14">
    <name type="scientific">Trichomonascus ciferrii</name>
    <dbReference type="NCBI Taxonomy" id="44093"/>
    <lineage>
        <taxon>Eukaryota</taxon>
        <taxon>Fungi</taxon>
        <taxon>Dikarya</taxon>
        <taxon>Ascomycota</taxon>
        <taxon>Saccharomycotina</taxon>
        <taxon>Dipodascomycetes</taxon>
        <taxon>Dipodascales</taxon>
        <taxon>Trichomonascaceae</taxon>
        <taxon>Trichomonascus</taxon>
        <taxon>Trichomonascus ciferrii complex</taxon>
    </lineage>
</organism>
<dbReference type="EMBL" id="SWFS01000209">
    <property type="protein sequence ID" value="KAA8914098.1"/>
    <property type="molecule type" value="Genomic_DNA"/>
</dbReference>
<evidence type="ECO:0000259" key="12">
    <source>
        <dbReference type="Pfam" id="PF01694"/>
    </source>
</evidence>
<evidence type="ECO:0000256" key="3">
    <source>
        <dbReference type="ARBA" id="ARBA00009045"/>
    </source>
</evidence>
<evidence type="ECO:0000256" key="5">
    <source>
        <dbReference type="ARBA" id="ARBA00022692"/>
    </source>
</evidence>
<evidence type="ECO:0000256" key="8">
    <source>
        <dbReference type="ARBA" id="ARBA00022989"/>
    </source>
</evidence>
<keyword evidence="9 10" id="KW-0472">Membrane</keyword>
<feature type="transmembrane region" description="Helical" evidence="10">
    <location>
        <begin position="291"/>
        <end position="309"/>
    </location>
</feature>
<keyword evidence="4 10" id="KW-0645">Protease</keyword>
<dbReference type="InterPro" id="IPR035952">
    <property type="entry name" value="Rhomboid-like_sf"/>
</dbReference>
<dbReference type="GO" id="GO:0016020">
    <property type="term" value="C:membrane"/>
    <property type="evidence" value="ECO:0007669"/>
    <property type="project" value="UniProtKB-SubCell"/>
</dbReference>
<comment type="function">
    <text evidence="10">Serine protease involved in intramembrane proteolysis.</text>
</comment>
<keyword evidence="6 10" id="KW-0378">Hydrolase</keyword>
<feature type="domain" description="Peptidase S54 rhomboid" evidence="12">
    <location>
        <begin position="223"/>
        <end position="361"/>
    </location>
</feature>
<name>A0A642V594_9ASCO</name>
<evidence type="ECO:0000256" key="9">
    <source>
        <dbReference type="ARBA" id="ARBA00023136"/>
    </source>
</evidence>
<comment type="subcellular location">
    <subcellularLocation>
        <location evidence="2 10">Membrane</location>
        <topology evidence="2 10">Multi-pass membrane protein</topology>
    </subcellularLocation>
</comment>
<protein>
    <recommendedName>
        <fullName evidence="10">Rhomboid-type serine protease</fullName>
        <ecNumber evidence="10">3.4.21.105</ecNumber>
    </recommendedName>
</protein>
<dbReference type="GO" id="GO:0006508">
    <property type="term" value="P:proteolysis"/>
    <property type="evidence" value="ECO:0007669"/>
    <property type="project" value="UniProtKB-KW"/>
</dbReference>
<gene>
    <name evidence="13" type="ORF">TRICI_002995</name>
</gene>
<sequence length="477" mass="52143">MDFQQHHGATSAGAHTAPPHPDPYGYGYGYGHSGYGPADDGIALGPVPDPTHRYYGVHDNSKPLPPLAGDSGIGVGVADDDDERAAHSGSRVPLTGGGGHERRRRRHKSRWRRFKWRKVPYFVWTASLIQVAVFVAELAKMGQLTGSPIQTKPSFNPMIGPSSYVMINMGARFTPCMHAIDGVTDVPDLKFPCPNSTDTASDVCALGELCGMGMHADSAGPPKQWWRFITPIFLHAGFVHIGFNLLLQLTLGADLERAIGIVRFFIVYFASGIAGFLLGGNFTPDGITSTGASGALFGVIALDLLDLLFNWQLYLNPVRNLLLHIAEIIVSFVIGLLPGLDNFSHIGGFAMGLLTGTALLRSPIKLRVQDATELTQIGPPEQPDKPDSKGRSKKHRVRVAKFKWRQPQEHFQNRSRWWYGWLVVRVAAIVLAVVYFVTLAKNFSRGGGNCSWCKYLSCLPVHGWCDQGKITTTTTSN</sequence>
<evidence type="ECO:0000256" key="11">
    <source>
        <dbReference type="SAM" id="MobiDB-lite"/>
    </source>
</evidence>
<keyword evidence="5 10" id="KW-0812">Transmembrane</keyword>
<evidence type="ECO:0000256" key="6">
    <source>
        <dbReference type="ARBA" id="ARBA00022801"/>
    </source>
</evidence>
<dbReference type="PANTHER" id="PTHR22936">
    <property type="entry name" value="RHOMBOID-RELATED"/>
    <property type="match status" value="1"/>
</dbReference>
<dbReference type="InterPro" id="IPR022764">
    <property type="entry name" value="Peptidase_S54_rhomboid_dom"/>
</dbReference>
<evidence type="ECO:0000256" key="2">
    <source>
        <dbReference type="ARBA" id="ARBA00004141"/>
    </source>
</evidence>
<evidence type="ECO:0000313" key="13">
    <source>
        <dbReference type="EMBL" id="KAA8914098.1"/>
    </source>
</evidence>
<feature type="region of interest" description="Disordered" evidence="11">
    <location>
        <begin position="79"/>
        <end position="106"/>
    </location>
</feature>
<comment type="similarity">
    <text evidence="3 10">Belongs to the peptidase S54 family.</text>
</comment>